<dbReference type="PROSITE" id="PS00149">
    <property type="entry name" value="SULFATASE_2"/>
    <property type="match status" value="1"/>
</dbReference>
<protein>
    <submittedName>
        <fullName evidence="7">Arylsulfatase A-like enzyme</fullName>
    </submittedName>
</protein>
<evidence type="ECO:0000256" key="1">
    <source>
        <dbReference type="ARBA" id="ARBA00008779"/>
    </source>
</evidence>
<dbReference type="RefSeq" id="WP_184339629.1">
    <property type="nucleotide sequence ID" value="NZ_JACHIG010000004.1"/>
</dbReference>
<dbReference type="EMBL" id="JACHIG010000004">
    <property type="protein sequence ID" value="MBB5032717.1"/>
    <property type="molecule type" value="Genomic_DNA"/>
</dbReference>
<name>A0A7W8DK37_9BACT</name>
<dbReference type="SUPFAM" id="SSF53649">
    <property type="entry name" value="Alkaline phosphatase-like"/>
    <property type="match status" value="1"/>
</dbReference>
<dbReference type="PANTHER" id="PTHR42693">
    <property type="entry name" value="ARYLSULFATASE FAMILY MEMBER"/>
    <property type="match status" value="1"/>
</dbReference>
<dbReference type="Gene3D" id="3.40.720.10">
    <property type="entry name" value="Alkaline Phosphatase, subunit A"/>
    <property type="match status" value="1"/>
</dbReference>
<dbReference type="AlphaFoldDB" id="A0A7W8DK37"/>
<evidence type="ECO:0000313" key="8">
    <source>
        <dbReference type="Proteomes" id="UP000590740"/>
    </source>
</evidence>
<dbReference type="InterPro" id="IPR000917">
    <property type="entry name" value="Sulfatase_N"/>
</dbReference>
<comment type="caution">
    <text evidence="7">The sequence shown here is derived from an EMBL/GenBank/DDBJ whole genome shotgun (WGS) entry which is preliminary data.</text>
</comment>
<dbReference type="InterPro" id="IPR050738">
    <property type="entry name" value="Sulfatase"/>
</dbReference>
<organism evidence="7 8">
    <name type="scientific">Prosthecobacter vanneervenii</name>
    <dbReference type="NCBI Taxonomy" id="48466"/>
    <lineage>
        <taxon>Bacteria</taxon>
        <taxon>Pseudomonadati</taxon>
        <taxon>Verrucomicrobiota</taxon>
        <taxon>Verrucomicrobiia</taxon>
        <taxon>Verrucomicrobiales</taxon>
        <taxon>Verrucomicrobiaceae</taxon>
        <taxon>Prosthecobacter</taxon>
    </lineage>
</organism>
<dbReference type="GO" id="GO:0004065">
    <property type="term" value="F:arylsulfatase activity"/>
    <property type="evidence" value="ECO:0007669"/>
    <property type="project" value="TreeGrafter"/>
</dbReference>
<dbReference type="InterPro" id="IPR017850">
    <property type="entry name" value="Alkaline_phosphatase_core_sf"/>
</dbReference>
<keyword evidence="3" id="KW-0378">Hydrolase</keyword>
<proteinExistence type="inferred from homology"/>
<accession>A0A7W8DK37</accession>
<dbReference type="Pfam" id="PF00884">
    <property type="entry name" value="Sulfatase"/>
    <property type="match status" value="1"/>
</dbReference>
<evidence type="ECO:0000256" key="5">
    <source>
        <dbReference type="SAM" id="SignalP"/>
    </source>
</evidence>
<evidence type="ECO:0000256" key="3">
    <source>
        <dbReference type="ARBA" id="ARBA00022801"/>
    </source>
</evidence>
<gene>
    <name evidence="7" type="ORF">HNQ65_002299</name>
</gene>
<dbReference type="PANTHER" id="PTHR42693:SF53">
    <property type="entry name" value="ENDO-4-O-SULFATASE"/>
    <property type="match status" value="1"/>
</dbReference>
<comment type="similarity">
    <text evidence="1">Belongs to the sulfatase family.</text>
</comment>
<keyword evidence="5" id="KW-0732">Signal</keyword>
<dbReference type="Gene3D" id="3.30.1120.10">
    <property type="match status" value="1"/>
</dbReference>
<dbReference type="InterPro" id="IPR024607">
    <property type="entry name" value="Sulfatase_CS"/>
</dbReference>
<dbReference type="Proteomes" id="UP000590740">
    <property type="component" value="Unassembled WGS sequence"/>
</dbReference>
<reference evidence="7 8" key="1">
    <citation type="submission" date="2020-08" db="EMBL/GenBank/DDBJ databases">
        <title>Genomic Encyclopedia of Type Strains, Phase IV (KMG-IV): sequencing the most valuable type-strain genomes for metagenomic binning, comparative biology and taxonomic classification.</title>
        <authorList>
            <person name="Goeker M."/>
        </authorList>
    </citation>
    <scope>NUCLEOTIDE SEQUENCE [LARGE SCALE GENOMIC DNA]</scope>
    <source>
        <strain evidence="7 8">DSM 12252</strain>
    </source>
</reference>
<sequence length="453" mass="49283">MRPLLLLASLFLVSSAFAAKPNVLLIIADDLGYNDVGFQGSKEITTPNLDKLAARSLVCTNGYVSHPFCSPTRAGIMTGRYQHRFGHENNPAWVPQDTVAGLPLTETTFPQLMRQAGYVTGAVGKWHLGAHPQFHPNERGFDEYFGALGGGHQYFPGDKGGVEYTIPLNRNGKDEAQTKYLTEQFGDEASSFVERHAGKDKPWMLYLAFNAPHTPLQAPQKWLDRYSQLADKSRQTYAAMVSAMDEAIGAVLAKLEATKQDENTLIYFVSDNGGPNLQAKSGTNFTSNAPLRGAKGMVYEGGMRVPFLVSWPARIKPGKYEQPVIALDFLPTSLAAADSAELTPKNLDGVNLLPFLSGEKPAAPHDLLFWRTGGPGGNNAVRRGSMKLVRLGKAEPELYDLAADIGESKNLAADKPEVVKELVSAIADWEKGTIAPIFESPKQGKPAAKKKKK</sequence>
<feature type="domain" description="Sulfatase N-terminal" evidence="6">
    <location>
        <begin position="21"/>
        <end position="338"/>
    </location>
</feature>
<evidence type="ECO:0000259" key="6">
    <source>
        <dbReference type="Pfam" id="PF00884"/>
    </source>
</evidence>
<evidence type="ECO:0000313" key="7">
    <source>
        <dbReference type="EMBL" id="MBB5032717.1"/>
    </source>
</evidence>
<feature type="chain" id="PRO_5031323581" evidence="5">
    <location>
        <begin position="19"/>
        <end position="453"/>
    </location>
</feature>
<feature type="signal peptide" evidence="5">
    <location>
        <begin position="1"/>
        <end position="18"/>
    </location>
</feature>
<keyword evidence="4" id="KW-0106">Calcium</keyword>
<evidence type="ECO:0000256" key="2">
    <source>
        <dbReference type="ARBA" id="ARBA00022723"/>
    </source>
</evidence>
<keyword evidence="2" id="KW-0479">Metal-binding</keyword>
<dbReference type="CDD" id="cd16144">
    <property type="entry name" value="ARS_like"/>
    <property type="match status" value="1"/>
</dbReference>
<keyword evidence="8" id="KW-1185">Reference proteome</keyword>
<evidence type="ECO:0000256" key="4">
    <source>
        <dbReference type="ARBA" id="ARBA00022837"/>
    </source>
</evidence>
<dbReference type="GO" id="GO:0046872">
    <property type="term" value="F:metal ion binding"/>
    <property type="evidence" value="ECO:0007669"/>
    <property type="project" value="UniProtKB-KW"/>
</dbReference>